<accession>A0A918K6R3</accession>
<dbReference type="PROSITE" id="PS50977">
    <property type="entry name" value="HTH_TETR_2"/>
    <property type="match status" value="1"/>
</dbReference>
<dbReference type="Gene3D" id="1.10.357.10">
    <property type="entry name" value="Tetracycline Repressor, domain 2"/>
    <property type="match status" value="1"/>
</dbReference>
<name>A0A918K6R3_9GAMM</name>
<feature type="DNA-binding region" description="H-T-H motif" evidence="2">
    <location>
        <begin position="27"/>
        <end position="46"/>
    </location>
</feature>
<keyword evidence="5" id="KW-1185">Reference proteome</keyword>
<evidence type="ECO:0000256" key="2">
    <source>
        <dbReference type="PROSITE-ProRule" id="PRU00335"/>
    </source>
</evidence>
<organism evidence="4 5">
    <name type="scientific">Saccharospirillum salsuginis</name>
    <dbReference type="NCBI Taxonomy" id="418750"/>
    <lineage>
        <taxon>Bacteria</taxon>
        <taxon>Pseudomonadati</taxon>
        <taxon>Pseudomonadota</taxon>
        <taxon>Gammaproteobacteria</taxon>
        <taxon>Oceanospirillales</taxon>
        <taxon>Saccharospirillaceae</taxon>
        <taxon>Saccharospirillum</taxon>
    </lineage>
</organism>
<keyword evidence="1 2" id="KW-0238">DNA-binding</keyword>
<evidence type="ECO:0000259" key="3">
    <source>
        <dbReference type="PROSITE" id="PS50977"/>
    </source>
</evidence>
<comment type="caution">
    <text evidence="4">The sequence shown here is derived from an EMBL/GenBank/DDBJ whole genome shotgun (WGS) entry which is preliminary data.</text>
</comment>
<dbReference type="GO" id="GO:0003700">
    <property type="term" value="F:DNA-binding transcription factor activity"/>
    <property type="evidence" value="ECO:0007669"/>
    <property type="project" value="TreeGrafter"/>
</dbReference>
<dbReference type="PANTHER" id="PTHR30055:SF223">
    <property type="entry name" value="HTH-TYPE TRANSCRIPTIONAL REGULATOR UIDR"/>
    <property type="match status" value="1"/>
</dbReference>
<dbReference type="InterPro" id="IPR001647">
    <property type="entry name" value="HTH_TetR"/>
</dbReference>
<proteinExistence type="predicted"/>
<dbReference type="InterPro" id="IPR025722">
    <property type="entry name" value="TetR"/>
</dbReference>
<reference evidence="4" key="2">
    <citation type="submission" date="2020-09" db="EMBL/GenBank/DDBJ databases">
        <authorList>
            <person name="Sun Q."/>
            <person name="Kim S."/>
        </authorList>
    </citation>
    <scope>NUCLEOTIDE SEQUENCE</scope>
    <source>
        <strain evidence="4">KCTC 22169</strain>
    </source>
</reference>
<dbReference type="GO" id="GO:0000976">
    <property type="term" value="F:transcription cis-regulatory region binding"/>
    <property type="evidence" value="ECO:0007669"/>
    <property type="project" value="TreeGrafter"/>
</dbReference>
<evidence type="ECO:0000313" key="4">
    <source>
        <dbReference type="EMBL" id="GGX52413.1"/>
    </source>
</evidence>
<dbReference type="Pfam" id="PF13972">
    <property type="entry name" value="TetR"/>
    <property type="match status" value="1"/>
</dbReference>
<evidence type="ECO:0000256" key="1">
    <source>
        <dbReference type="ARBA" id="ARBA00023125"/>
    </source>
</evidence>
<dbReference type="InterPro" id="IPR009057">
    <property type="entry name" value="Homeodomain-like_sf"/>
</dbReference>
<dbReference type="PANTHER" id="PTHR30055">
    <property type="entry name" value="HTH-TYPE TRANSCRIPTIONAL REGULATOR RUTR"/>
    <property type="match status" value="1"/>
</dbReference>
<dbReference type="Pfam" id="PF00440">
    <property type="entry name" value="TetR_N"/>
    <property type="match status" value="1"/>
</dbReference>
<protein>
    <submittedName>
        <fullName evidence="4">TetR family transcriptional regulator</fullName>
    </submittedName>
</protein>
<feature type="domain" description="HTH tetR-type" evidence="3">
    <location>
        <begin position="4"/>
        <end position="64"/>
    </location>
</feature>
<dbReference type="SUPFAM" id="SSF46689">
    <property type="entry name" value="Homeodomain-like"/>
    <property type="match status" value="1"/>
</dbReference>
<sequence length="226" mass="25961">MTRSDTKQRILDGALALFNVHGATAVSTNHIADELNISPGNLYYHFRSRDDIVDALFHRFEAEIDCVLQPPDLPVADPAGTWIYLHLVFETIARYRFIYWELNRLLSGNAFWRRRFRHVMDRKVVTSRAYCQGLKTAGYLNATDEEIDSLAENIALITTFWLNFEYVRGVTSLDEAAINQGIRQVFALVASWLTPDARDYLETLSRQYRESPPAVPGDEAEGRQRF</sequence>
<evidence type="ECO:0000313" key="5">
    <source>
        <dbReference type="Proteomes" id="UP000626148"/>
    </source>
</evidence>
<dbReference type="Proteomes" id="UP000626148">
    <property type="component" value="Unassembled WGS sequence"/>
</dbReference>
<dbReference type="AlphaFoldDB" id="A0A918K6R3"/>
<dbReference type="PRINTS" id="PR00455">
    <property type="entry name" value="HTHTETR"/>
</dbReference>
<reference evidence="4" key="1">
    <citation type="journal article" date="2014" name="Int. J. Syst. Evol. Microbiol.">
        <title>Complete genome sequence of Corynebacterium casei LMG S-19264T (=DSM 44701T), isolated from a smear-ripened cheese.</title>
        <authorList>
            <consortium name="US DOE Joint Genome Institute (JGI-PGF)"/>
            <person name="Walter F."/>
            <person name="Albersmeier A."/>
            <person name="Kalinowski J."/>
            <person name="Ruckert C."/>
        </authorList>
    </citation>
    <scope>NUCLEOTIDE SEQUENCE</scope>
    <source>
        <strain evidence="4">KCTC 22169</strain>
    </source>
</reference>
<dbReference type="InterPro" id="IPR050109">
    <property type="entry name" value="HTH-type_TetR-like_transc_reg"/>
</dbReference>
<dbReference type="RefSeq" id="WP_189608374.1">
    <property type="nucleotide sequence ID" value="NZ_BMXR01000004.1"/>
</dbReference>
<gene>
    <name evidence="4" type="ORF">GCM10007392_19690</name>
</gene>
<dbReference type="EMBL" id="BMXR01000004">
    <property type="protein sequence ID" value="GGX52413.1"/>
    <property type="molecule type" value="Genomic_DNA"/>
</dbReference>